<proteinExistence type="predicted"/>
<dbReference type="Proteomes" id="UP001165427">
    <property type="component" value="Unassembled WGS sequence"/>
</dbReference>
<gene>
    <name evidence="2" type="ORF">MRX98_14360</name>
</gene>
<keyword evidence="3" id="KW-1185">Reference proteome</keyword>
<dbReference type="RefSeq" id="WP_246910859.1">
    <property type="nucleotide sequence ID" value="NZ_JALJRB010000017.1"/>
</dbReference>
<accession>A0AA41UQW1</accession>
<evidence type="ECO:0000313" key="2">
    <source>
        <dbReference type="EMBL" id="MCJ8501763.1"/>
    </source>
</evidence>
<evidence type="ECO:0000313" key="3">
    <source>
        <dbReference type="Proteomes" id="UP001165427"/>
    </source>
</evidence>
<evidence type="ECO:0000256" key="1">
    <source>
        <dbReference type="SAM" id="MobiDB-lite"/>
    </source>
</evidence>
<feature type="region of interest" description="Disordered" evidence="1">
    <location>
        <begin position="111"/>
        <end position="189"/>
    </location>
</feature>
<evidence type="ECO:0008006" key="4">
    <source>
        <dbReference type="Google" id="ProtNLM"/>
    </source>
</evidence>
<feature type="compositionally biased region" description="Basic and acidic residues" evidence="1">
    <location>
        <begin position="14"/>
        <end position="46"/>
    </location>
</feature>
<comment type="caution">
    <text evidence="2">The sequence shown here is derived from an EMBL/GenBank/DDBJ whole genome shotgun (WGS) entry which is preliminary data.</text>
</comment>
<dbReference type="AlphaFoldDB" id="A0AA41UQW1"/>
<reference evidence="2" key="1">
    <citation type="submission" date="2022-04" db="EMBL/GenBank/DDBJ databases">
        <title>Desulfatitalea alkaliphila sp. nov., a novel anaerobic sulfate-reducing bacterium isolated from terrestrial mud volcano, Taman Peninsula, Russia.</title>
        <authorList>
            <person name="Khomyakova M.A."/>
            <person name="Merkel A.Y."/>
            <person name="Slobodkin A.I."/>
        </authorList>
    </citation>
    <scope>NUCLEOTIDE SEQUENCE</scope>
    <source>
        <strain evidence="2">M08but</strain>
    </source>
</reference>
<feature type="region of interest" description="Disordered" evidence="1">
    <location>
        <begin position="1"/>
        <end position="46"/>
    </location>
</feature>
<name>A0AA41UQW1_9BACT</name>
<sequence>MDDFLHNLRSGKLKQADRQNRSYGDQHKGGQRRNMPDRRKRDGENKEVCERLQAIKEILENLAATQKRLADAFIERNRTEARRNKAMEMMTESIYRLLFPDAENAGRLLAAASSAADPSQEASPPATEAPQAAAFVKPTDDASPTPSGEKMEEVPVAASQPSAEAVKDTGEDKVDKQEERQTADGGLSETDRDRLFAVIHQMRAEGNNWERIARHIAAQGYPTLSGKGIWRGVTVKNLYNKMAAPA</sequence>
<protein>
    <recommendedName>
        <fullName evidence="4">Recombinase</fullName>
    </recommendedName>
</protein>
<feature type="compositionally biased region" description="Basic and acidic residues" evidence="1">
    <location>
        <begin position="165"/>
        <end position="182"/>
    </location>
</feature>
<dbReference type="EMBL" id="JALJRB010000017">
    <property type="protein sequence ID" value="MCJ8501763.1"/>
    <property type="molecule type" value="Genomic_DNA"/>
</dbReference>
<feature type="compositionally biased region" description="Low complexity" evidence="1">
    <location>
        <begin position="111"/>
        <end position="126"/>
    </location>
</feature>
<organism evidence="2 3">
    <name type="scientific">Desulfatitalea alkaliphila</name>
    <dbReference type="NCBI Taxonomy" id="2929485"/>
    <lineage>
        <taxon>Bacteria</taxon>
        <taxon>Pseudomonadati</taxon>
        <taxon>Thermodesulfobacteriota</taxon>
        <taxon>Desulfobacteria</taxon>
        <taxon>Desulfobacterales</taxon>
        <taxon>Desulfosarcinaceae</taxon>
        <taxon>Desulfatitalea</taxon>
    </lineage>
</organism>